<keyword evidence="2" id="KW-0479">Metal-binding</keyword>
<dbReference type="GO" id="GO:0051213">
    <property type="term" value="F:dioxygenase activity"/>
    <property type="evidence" value="ECO:0007669"/>
    <property type="project" value="UniProtKB-KW"/>
</dbReference>
<accession>A0A067SGY4</accession>
<comment type="cofactor">
    <cofactor evidence="1">
        <name>Fe(2+)</name>
        <dbReference type="ChEBI" id="CHEBI:29033"/>
    </cofactor>
</comment>
<evidence type="ECO:0000256" key="5">
    <source>
        <dbReference type="ARBA" id="ARBA00023004"/>
    </source>
</evidence>
<protein>
    <recommendedName>
        <fullName evidence="6">2OGFeDO JBP1/TET oxygenase domain-containing protein</fullName>
    </recommendedName>
</protein>
<gene>
    <name evidence="7" type="ORF">GALMADRAFT_80357</name>
</gene>
<evidence type="ECO:0000256" key="1">
    <source>
        <dbReference type="ARBA" id="ARBA00001954"/>
    </source>
</evidence>
<dbReference type="OrthoDB" id="3200752at2759"/>
<dbReference type="Proteomes" id="UP000027222">
    <property type="component" value="Unassembled WGS sequence"/>
</dbReference>
<feature type="non-terminal residue" evidence="7">
    <location>
        <position position="1"/>
    </location>
</feature>
<evidence type="ECO:0000256" key="2">
    <source>
        <dbReference type="ARBA" id="ARBA00022723"/>
    </source>
</evidence>
<evidence type="ECO:0000313" key="7">
    <source>
        <dbReference type="EMBL" id="KDR66959.1"/>
    </source>
</evidence>
<keyword evidence="8" id="KW-1185">Reference proteome</keyword>
<dbReference type="STRING" id="685588.A0A067SGY4"/>
<keyword evidence="3" id="KW-0223">Dioxygenase</keyword>
<proteinExistence type="predicted"/>
<reference evidence="8" key="1">
    <citation type="journal article" date="2014" name="Proc. Natl. Acad. Sci. U.S.A.">
        <title>Extensive sampling of basidiomycete genomes demonstrates inadequacy of the white-rot/brown-rot paradigm for wood decay fungi.</title>
        <authorList>
            <person name="Riley R."/>
            <person name="Salamov A.A."/>
            <person name="Brown D.W."/>
            <person name="Nagy L.G."/>
            <person name="Floudas D."/>
            <person name="Held B.W."/>
            <person name="Levasseur A."/>
            <person name="Lombard V."/>
            <person name="Morin E."/>
            <person name="Otillar R."/>
            <person name="Lindquist E.A."/>
            <person name="Sun H."/>
            <person name="LaButti K.M."/>
            <person name="Schmutz J."/>
            <person name="Jabbour D."/>
            <person name="Luo H."/>
            <person name="Baker S.E."/>
            <person name="Pisabarro A.G."/>
            <person name="Walton J.D."/>
            <person name="Blanchette R.A."/>
            <person name="Henrissat B."/>
            <person name="Martin F."/>
            <person name="Cullen D."/>
            <person name="Hibbett D.S."/>
            <person name="Grigoriev I.V."/>
        </authorList>
    </citation>
    <scope>NUCLEOTIDE SEQUENCE [LARGE SCALE GENOMIC DNA]</scope>
    <source>
        <strain evidence="8">CBS 339.88</strain>
    </source>
</reference>
<sequence>NGRNKDTEDRLKKKFPPIHAEVQQYDTPGVVTDIDGVALTWYLPGIIGRNRRQAIMWEALSVLEPELQLNKSSNQWRVGPKYYRSSPANTLKPGTASFAPAWFEQGHDTEKYPLRVSKALVKKDGPANQWLERMTVSSALIGGILSIVQPDLYEAGRNAFLYLNDNPDEVDLPERLREVLQIWTAPFHGVSVISNRITPVHRDSNSGVEWMDILVALGTYQRGTLELGGLGVSFQYDPGTVVAIAGRVIAHAAKCNGDRACIAYYMREKVHRRLGLVHPRWFKLPDI</sequence>
<evidence type="ECO:0000259" key="6">
    <source>
        <dbReference type="Pfam" id="PF12851"/>
    </source>
</evidence>
<organism evidence="7 8">
    <name type="scientific">Galerina marginata (strain CBS 339.88)</name>
    <dbReference type="NCBI Taxonomy" id="685588"/>
    <lineage>
        <taxon>Eukaryota</taxon>
        <taxon>Fungi</taxon>
        <taxon>Dikarya</taxon>
        <taxon>Basidiomycota</taxon>
        <taxon>Agaricomycotina</taxon>
        <taxon>Agaricomycetes</taxon>
        <taxon>Agaricomycetidae</taxon>
        <taxon>Agaricales</taxon>
        <taxon>Agaricineae</taxon>
        <taxon>Strophariaceae</taxon>
        <taxon>Galerina</taxon>
    </lineage>
</organism>
<evidence type="ECO:0000256" key="3">
    <source>
        <dbReference type="ARBA" id="ARBA00022964"/>
    </source>
</evidence>
<dbReference type="GO" id="GO:0046872">
    <property type="term" value="F:metal ion binding"/>
    <property type="evidence" value="ECO:0007669"/>
    <property type="project" value="UniProtKB-KW"/>
</dbReference>
<dbReference type="AlphaFoldDB" id="A0A067SGY4"/>
<dbReference type="EMBL" id="KL142419">
    <property type="protein sequence ID" value="KDR66959.1"/>
    <property type="molecule type" value="Genomic_DNA"/>
</dbReference>
<keyword evidence="5" id="KW-0408">Iron</keyword>
<feature type="domain" description="2OGFeDO JBP1/TET oxygenase" evidence="6">
    <location>
        <begin position="112"/>
        <end position="268"/>
    </location>
</feature>
<dbReference type="HOGENOM" id="CLU_039070_4_1_1"/>
<dbReference type="Gene3D" id="3.60.130.30">
    <property type="match status" value="1"/>
</dbReference>
<evidence type="ECO:0000313" key="8">
    <source>
        <dbReference type="Proteomes" id="UP000027222"/>
    </source>
</evidence>
<name>A0A067SGY4_GALM3</name>
<dbReference type="InterPro" id="IPR024779">
    <property type="entry name" value="2OGFeDO_JBP1/TET_oxygenase_dom"/>
</dbReference>
<keyword evidence="4" id="KW-0560">Oxidoreductase</keyword>
<evidence type="ECO:0000256" key="4">
    <source>
        <dbReference type="ARBA" id="ARBA00023002"/>
    </source>
</evidence>
<dbReference type="Pfam" id="PF12851">
    <property type="entry name" value="Tet_JBP"/>
    <property type="match status" value="1"/>
</dbReference>